<dbReference type="HOGENOM" id="CLU_3056195_0_0_1"/>
<feature type="non-terminal residue" evidence="1">
    <location>
        <position position="1"/>
    </location>
</feature>
<organism evidence="2">
    <name type="scientific">Pyrenophora teres f. teres (strain 0-1)</name>
    <name type="common">Barley net blotch fungus</name>
    <name type="synonym">Drechslera teres f. teres</name>
    <dbReference type="NCBI Taxonomy" id="861557"/>
    <lineage>
        <taxon>Eukaryota</taxon>
        <taxon>Fungi</taxon>
        <taxon>Dikarya</taxon>
        <taxon>Ascomycota</taxon>
        <taxon>Pezizomycotina</taxon>
        <taxon>Dothideomycetes</taxon>
        <taxon>Pleosporomycetidae</taxon>
        <taxon>Pleosporales</taxon>
        <taxon>Pleosporineae</taxon>
        <taxon>Pleosporaceae</taxon>
        <taxon>Pyrenophora</taxon>
    </lineage>
</organism>
<sequence length="54" mass="6351">LQSPLNKVVNLVLANRVTSALMQEFISYYSNVSLRRRKSSRRLFKDTLNYSLLF</sequence>
<dbReference type="EMBL" id="GL533851">
    <property type="protein sequence ID" value="EFQ93439.1"/>
    <property type="molecule type" value="Genomic_DNA"/>
</dbReference>
<evidence type="ECO:0000313" key="1">
    <source>
        <dbReference type="EMBL" id="EFQ93439.1"/>
    </source>
</evidence>
<keyword evidence="2" id="KW-1185">Reference proteome</keyword>
<dbReference type="Proteomes" id="UP000001067">
    <property type="component" value="Unassembled WGS sequence"/>
</dbReference>
<protein>
    <submittedName>
        <fullName evidence="1">Uncharacterized protein</fullName>
    </submittedName>
</protein>
<reference evidence="1 2" key="1">
    <citation type="journal article" date="2010" name="Genome Biol.">
        <title>A first genome assembly of the barley fungal pathogen Pyrenophora teres f. teres.</title>
        <authorList>
            <person name="Ellwood S.R."/>
            <person name="Liu Z."/>
            <person name="Syme R.A."/>
            <person name="Lai Z."/>
            <person name="Hane J.K."/>
            <person name="Keiper F."/>
            <person name="Moffat C.S."/>
            <person name="Oliver R.P."/>
            <person name="Friesen T.L."/>
        </authorList>
    </citation>
    <scope>NUCLEOTIDE SEQUENCE [LARGE SCALE GENOMIC DNA]</scope>
    <source>
        <strain evidence="1 2">0-1</strain>
    </source>
</reference>
<proteinExistence type="predicted"/>
<gene>
    <name evidence="1" type="ORF">PTT_09201</name>
</gene>
<dbReference type="AlphaFoldDB" id="E3RLG0"/>
<accession>E3RLG0</accession>
<name>E3RLG0_PYRTT</name>
<dbReference type="KEGG" id="pte:PTT_09201"/>
<evidence type="ECO:0000313" key="2">
    <source>
        <dbReference type="Proteomes" id="UP000001067"/>
    </source>
</evidence>